<evidence type="ECO:0000313" key="2">
    <source>
        <dbReference type="Proteomes" id="UP001165302"/>
    </source>
</evidence>
<sequence length="80" mass="9440">MKSQSSDDRNTNKIDNTEDITKQDIINLALLKNINFKDKDYAKEHIIIQKKNIKTSYEVEIIDIDGQKHKLIFDLKKYSK</sequence>
<gene>
    <name evidence="1" type="ORF">IPZ78_08450</name>
</gene>
<protein>
    <recommendedName>
        <fullName evidence="3">PepSY domain-containing protein</fullName>
    </recommendedName>
</protein>
<evidence type="ECO:0000313" key="1">
    <source>
        <dbReference type="EMBL" id="MCA5005181.1"/>
    </source>
</evidence>
<reference evidence="1" key="1">
    <citation type="submission" date="2020-10" db="EMBL/GenBank/DDBJ databases">
        <authorList>
            <person name="Lu T."/>
            <person name="Wang Q."/>
            <person name="Han X."/>
        </authorList>
    </citation>
    <scope>NUCLEOTIDE SEQUENCE</scope>
    <source>
        <strain evidence="1">WQ 366</strain>
    </source>
</reference>
<dbReference type="EMBL" id="JADEYP010000013">
    <property type="protein sequence ID" value="MCA5005181.1"/>
    <property type="molecule type" value="Genomic_DNA"/>
</dbReference>
<name>A0ABS7Z4R1_9SPHI</name>
<keyword evidence="2" id="KW-1185">Reference proteome</keyword>
<evidence type="ECO:0008006" key="3">
    <source>
        <dbReference type="Google" id="ProtNLM"/>
    </source>
</evidence>
<accession>A0ABS7Z4R1</accession>
<proteinExistence type="predicted"/>
<dbReference type="Proteomes" id="UP001165302">
    <property type="component" value="Unassembled WGS sequence"/>
</dbReference>
<comment type="caution">
    <text evidence="1">The sequence shown here is derived from an EMBL/GenBank/DDBJ whole genome shotgun (WGS) entry which is preliminary data.</text>
</comment>
<dbReference type="RefSeq" id="WP_225552667.1">
    <property type="nucleotide sequence ID" value="NZ_JADEYP010000013.1"/>
</dbReference>
<organism evidence="1 2">
    <name type="scientific">Sphingobacterium bovistauri</name>
    <dbReference type="NCBI Taxonomy" id="2781959"/>
    <lineage>
        <taxon>Bacteria</taxon>
        <taxon>Pseudomonadati</taxon>
        <taxon>Bacteroidota</taxon>
        <taxon>Sphingobacteriia</taxon>
        <taxon>Sphingobacteriales</taxon>
        <taxon>Sphingobacteriaceae</taxon>
        <taxon>Sphingobacterium</taxon>
    </lineage>
</organism>